<dbReference type="Proteomes" id="UP000576152">
    <property type="component" value="Unassembled WGS sequence"/>
</dbReference>
<dbReference type="Pfam" id="PF00923">
    <property type="entry name" value="TAL_FSA"/>
    <property type="match status" value="1"/>
</dbReference>
<dbReference type="Gene3D" id="3.20.20.70">
    <property type="entry name" value="Aldolase class I"/>
    <property type="match status" value="1"/>
</dbReference>
<comment type="caution">
    <text evidence="2">The sequence shown here is derived from an EMBL/GenBank/DDBJ whole genome shotgun (WGS) entry which is preliminary data.</text>
</comment>
<organism evidence="2 3">
    <name type="scientific">Limimaricola variabilis</name>
    <dbReference type="NCBI Taxonomy" id="1492771"/>
    <lineage>
        <taxon>Bacteria</taxon>
        <taxon>Pseudomonadati</taxon>
        <taxon>Pseudomonadota</taxon>
        <taxon>Alphaproteobacteria</taxon>
        <taxon>Rhodobacterales</taxon>
        <taxon>Paracoccaceae</taxon>
        <taxon>Limimaricola</taxon>
    </lineage>
</organism>
<evidence type="ECO:0000313" key="2">
    <source>
        <dbReference type="EMBL" id="MBB3713049.1"/>
    </source>
</evidence>
<keyword evidence="3" id="KW-1185">Reference proteome</keyword>
<keyword evidence="1" id="KW-0704">Schiff base</keyword>
<sequence length="216" mass="23598">MLTEVDACLSFDTAGSVVRAHEIITDYAARSMPQDRALIKLAATWEGICAADILQAKGIDCNLTLLFLLVRAAACADAGVYLISPFVGRITDWHWKADSVDGYASDVDPGVRSVRRIFDYYNSSGIGTIVMGASFRNVAQIKALAGYDRLTIAPALLCELSQDTSELPHALRQEQVVEMEVREVGEARFRGEIKVDAMATENLAEGLRNFDADHRG</sequence>
<protein>
    <submittedName>
        <fullName evidence="2">Transaldolase</fullName>
    </submittedName>
</protein>
<dbReference type="InterPro" id="IPR013785">
    <property type="entry name" value="Aldolase_TIM"/>
</dbReference>
<dbReference type="PANTHER" id="PTHR10683:SF18">
    <property type="entry name" value="TRANSALDOLASE"/>
    <property type="match status" value="1"/>
</dbReference>
<reference evidence="2 3" key="1">
    <citation type="submission" date="2020-08" db="EMBL/GenBank/DDBJ databases">
        <title>Genomic Encyclopedia of Type Strains, Phase III (KMG-III): the genomes of soil and plant-associated and newly described type strains.</title>
        <authorList>
            <person name="Whitman W."/>
        </authorList>
    </citation>
    <scope>NUCLEOTIDE SEQUENCE [LARGE SCALE GENOMIC DNA]</scope>
    <source>
        <strain evidence="2 3">CECT 8572</strain>
    </source>
</reference>
<accession>A0ABR6HR69</accession>
<name>A0ABR6HR69_9RHOB</name>
<proteinExistence type="predicted"/>
<dbReference type="RefSeq" id="WP_246391322.1">
    <property type="nucleotide sequence ID" value="NZ_JACIBX010000010.1"/>
</dbReference>
<evidence type="ECO:0000256" key="1">
    <source>
        <dbReference type="ARBA" id="ARBA00023270"/>
    </source>
</evidence>
<evidence type="ECO:0000313" key="3">
    <source>
        <dbReference type="Proteomes" id="UP000576152"/>
    </source>
</evidence>
<dbReference type="SUPFAM" id="SSF51569">
    <property type="entry name" value="Aldolase"/>
    <property type="match status" value="1"/>
</dbReference>
<gene>
    <name evidence="2" type="ORF">FHS00_002650</name>
</gene>
<dbReference type="InterPro" id="IPR001585">
    <property type="entry name" value="TAL/FSA"/>
</dbReference>
<dbReference type="PANTHER" id="PTHR10683">
    <property type="entry name" value="TRANSALDOLASE"/>
    <property type="match status" value="1"/>
</dbReference>
<dbReference type="EMBL" id="JACIBX010000010">
    <property type="protein sequence ID" value="MBB3713049.1"/>
    <property type="molecule type" value="Genomic_DNA"/>
</dbReference>